<evidence type="ECO:0000256" key="10">
    <source>
        <dbReference type="RuleBase" id="RU364103"/>
    </source>
</evidence>
<evidence type="ECO:0000259" key="11">
    <source>
        <dbReference type="PROSITE" id="PS50893"/>
    </source>
</evidence>
<name>A0ABZ2CDI8_9BACI</name>
<proteinExistence type="inferred from homology"/>
<dbReference type="InterPro" id="IPR003593">
    <property type="entry name" value="AAA+_ATPase"/>
</dbReference>
<dbReference type="InterPro" id="IPR027417">
    <property type="entry name" value="P-loop_NTPase"/>
</dbReference>
<keyword evidence="13" id="KW-1185">Reference proteome</keyword>
<feature type="domain" description="ABC transporter" evidence="11">
    <location>
        <begin position="6"/>
        <end position="241"/>
    </location>
</feature>
<protein>
    <recommendedName>
        <fullName evidence="10">ABC transporter ATP-binding protein</fullName>
    </recommendedName>
</protein>
<dbReference type="PROSITE" id="PS00211">
    <property type="entry name" value="ABC_TRANSPORTER_1"/>
    <property type="match status" value="1"/>
</dbReference>
<dbReference type="InterPro" id="IPR015856">
    <property type="entry name" value="ABC_transpr_CbiO/EcfA_su"/>
</dbReference>
<dbReference type="SUPFAM" id="SSF52540">
    <property type="entry name" value="P-loop containing nucleoside triphosphate hydrolases"/>
    <property type="match status" value="1"/>
</dbReference>
<dbReference type="NCBIfam" id="TIGR01166">
    <property type="entry name" value="cbiO"/>
    <property type="match status" value="1"/>
</dbReference>
<evidence type="ECO:0000256" key="6">
    <source>
        <dbReference type="ARBA" id="ARBA00022840"/>
    </source>
</evidence>
<evidence type="ECO:0000256" key="3">
    <source>
        <dbReference type="ARBA" id="ARBA00022448"/>
    </source>
</evidence>
<dbReference type="InterPro" id="IPR017871">
    <property type="entry name" value="ABC_transporter-like_CS"/>
</dbReference>
<evidence type="ECO:0000256" key="4">
    <source>
        <dbReference type="ARBA" id="ARBA00022475"/>
    </source>
</evidence>
<dbReference type="RefSeq" id="WP_338450749.1">
    <property type="nucleotide sequence ID" value="NZ_CP137640.1"/>
</dbReference>
<evidence type="ECO:0000313" key="13">
    <source>
        <dbReference type="Proteomes" id="UP001357223"/>
    </source>
</evidence>
<evidence type="ECO:0000256" key="8">
    <source>
        <dbReference type="ARBA" id="ARBA00023136"/>
    </source>
</evidence>
<keyword evidence="7" id="KW-1278">Translocase</keyword>
<dbReference type="InterPro" id="IPR003439">
    <property type="entry name" value="ABC_transporter-like_ATP-bd"/>
</dbReference>
<reference evidence="12 13" key="1">
    <citation type="submission" date="2023-10" db="EMBL/GenBank/DDBJ databases">
        <title>Niallia locisalis sp.nov. isolated from a salt pond sample.</title>
        <authorList>
            <person name="Li X.-J."/>
            <person name="Dong L."/>
        </authorList>
    </citation>
    <scope>NUCLEOTIDE SEQUENCE [LARGE SCALE GENOMIC DNA]</scope>
    <source>
        <strain evidence="12 13">DSM 29761</strain>
    </source>
</reference>
<sequence length="278" mass="31826">MAEYFFEINQLTHRYADGTTALHNLTLTIKKGKKIALLGKNGAGKSTLFQHLNGLLKPASGTIYFNGDKLRYDRQSLLKLRKHVGIVFQDPDSQLFSGTVKQDISFGPHNLGWSKEMVEKQTAWAMELTETTNLQDRPIHFLSLGQKKRVSIAGVLAMDPDVFILDEPTAGLDAYYAKQIMRILEDIHQKDKTIILSTHDVQHAYEWADEIIVLNNGESLYHGDPVTIFYQEEILNQAHIEKPWVFETAQQLKAQRMLSDEQIMPRNKDALFQLIRFK</sequence>
<dbReference type="PROSITE" id="PS50893">
    <property type="entry name" value="ABC_TRANSPORTER_2"/>
    <property type="match status" value="1"/>
</dbReference>
<evidence type="ECO:0000256" key="1">
    <source>
        <dbReference type="ARBA" id="ARBA00004202"/>
    </source>
</evidence>
<evidence type="ECO:0000256" key="5">
    <source>
        <dbReference type="ARBA" id="ARBA00022741"/>
    </source>
</evidence>
<organism evidence="12 13">
    <name type="scientific">Niallia oryzisoli</name>
    <dbReference type="NCBI Taxonomy" id="1737571"/>
    <lineage>
        <taxon>Bacteria</taxon>
        <taxon>Bacillati</taxon>
        <taxon>Bacillota</taxon>
        <taxon>Bacilli</taxon>
        <taxon>Bacillales</taxon>
        <taxon>Bacillaceae</taxon>
        <taxon>Niallia</taxon>
    </lineage>
</organism>
<accession>A0ABZ2CDI8</accession>
<comment type="function">
    <text evidence="10">Part of an ABC transporter complex. Responsible for energy coupling to the transport system.</text>
</comment>
<dbReference type="GO" id="GO:0005524">
    <property type="term" value="F:ATP binding"/>
    <property type="evidence" value="ECO:0007669"/>
    <property type="project" value="UniProtKB-KW"/>
</dbReference>
<keyword evidence="4 10" id="KW-1003">Cell membrane</keyword>
<gene>
    <name evidence="12" type="ORF">R4Z09_01985</name>
</gene>
<dbReference type="CDD" id="cd03225">
    <property type="entry name" value="ABC_cobalt_CbiO_domain1"/>
    <property type="match status" value="1"/>
</dbReference>
<evidence type="ECO:0000256" key="9">
    <source>
        <dbReference type="ARBA" id="ARBA00025157"/>
    </source>
</evidence>
<dbReference type="PANTHER" id="PTHR43553">
    <property type="entry name" value="HEAVY METAL TRANSPORTER"/>
    <property type="match status" value="1"/>
</dbReference>
<dbReference type="Pfam" id="PF00005">
    <property type="entry name" value="ABC_tran"/>
    <property type="match status" value="1"/>
</dbReference>
<evidence type="ECO:0000256" key="7">
    <source>
        <dbReference type="ARBA" id="ARBA00022967"/>
    </source>
</evidence>
<evidence type="ECO:0000256" key="2">
    <source>
        <dbReference type="ARBA" id="ARBA00005417"/>
    </source>
</evidence>
<dbReference type="InterPro" id="IPR050095">
    <property type="entry name" value="ECF_ABC_transporter_ATP-bd"/>
</dbReference>
<keyword evidence="5 10" id="KW-0547">Nucleotide-binding</keyword>
<dbReference type="Gene3D" id="3.40.50.300">
    <property type="entry name" value="P-loop containing nucleotide triphosphate hydrolases"/>
    <property type="match status" value="1"/>
</dbReference>
<dbReference type="Proteomes" id="UP001357223">
    <property type="component" value="Chromosome"/>
</dbReference>
<dbReference type="PANTHER" id="PTHR43553:SF24">
    <property type="entry name" value="ENERGY-COUPLING FACTOR TRANSPORTER ATP-BINDING PROTEIN ECFA1"/>
    <property type="match status" value="1"/>
</dbReference>
<keyword evidence="3 10" id="KW-0813">Transport</keyword>
<comment type="function">
    <text evidence="9">Probably part of an ABC transporter complex. Responsible for energy coupling to the transport system.</text>
</comment>
<comment type="similarity">
    <text evidence="2 10">Belongs to the ABC transporter superfamily.</text>
</comment>
<keyword evidence="8 10" id="KW-0472">Membrane</keyword>
<dbReference type="EMBL" id="CP137640">
    <property type="protein sequence ID" value="WVX81839.1"/>
    <property type="molecule type" value="Genomic_DNA"/>
</dbReference>
<dbReference type="InterPro" id="IPR005876">
    <property type="entry name" value="Co_trans_ATP-bd"/>
</dbReference>
<evidence type="ECO:0000313" key="12">
    <source>
        <dbReference type="EMBL" id="WVX81839.1"/>
    </source>
</evidence>
<keyword evidence="6 10" id="KW-0067">ATP-binding</keyword>
<comment type="subcellular location">
    <subcellularLocation>
        <location evidence="1 10">Cell membrane</location>
        <topology evidence="1 10">Peripheral membrane protein</topology>
    </subcellularLocation>
</comment>
<dbReference type="SMART" id="SM00382">
    <property type="entry name" value="AAA"/>
    <property type="match status" value="1"/>
</dbReference>